<dbReference type="Proteomes" id="UP000005206">
    <property type="component" value="Chromosome 3"/>
</dbReference>
<evidence type="ECO:0000259" key="1">
    <source>
        <dbReference type="Pfam" id="PF17107"/>
    </source>
</evidence>
<organism evidence="2 3">
    <name type="scientific">Fusarium vanettenii (strain ATCC MYA-4622 / CBS 123669 / FGSC 9596 / NRRL 45880 / 77-13-4)</name>
    <name type="common">Fusarium solani subsp. pisi</name>
    <dbReference type="NCBI Taxonomy" id="660122"/>
    <lineage>
        <taxon>Eukaryota</taxon>
        <taxon>Fungi</taxon>
        <taxon>Dikarya</taxon>
        <taxon>Ascomycota</taxon>
        <taxon>Pezizomycotina</taxon>
        <taxon>Sordariomycetes</taxon>
        <taxon>Hypocreomycetidae</taxon>
        <taxon>Hypocreales</taxon>
        <taxon>Nectriaceae</taxon>
        <taxon>Fusarium</taxon>
        <taxon>Fusarium solani species complex</taxon>
        <taxon>Fusarium vanettenii</taxon>
    </lineage>
</organism>
<dbReference type="EMBL" id="GG698923">
    <property type="protein sequence ID" value="EEU37155.1"/>
    <property type="molecule type" value="Genomic_DNA"/>
</dbReference>
<dbReference type="GeneID" id="9665007"/>
<dbReference type="STRING" id="660122.C7ZFI1"/>
<dbReference type="AlphaFoldDB" id="C7ZFI1"/>
<dbReference type="OMA" id="SGNQFYH"/>
<dbReference type="RefSeq" id="XP_003042868.1">
    <property type="nucleotide sequence ID" value="XM_003042822.1"/>
</dbReference>
<dbReference type="HOGENOM" id="CLU_1240430_0_0_1"/>
<dbReference type="eggNOG" id="ENOG502TEKT">
    <property type="taxonomic scope" value="Eukaryota"/>
</dbReference>
<dbReference type="Pfam" id="PF17107">
    <property type="entry name" value="SesA"/>
    <property type="match status" value="1"/>
</dbReference>
<reference evidence="2 3" key="1">
    <citation type="journal article" date="2009" name="PLoS Genet.">
        <title>The genome of Nectria haematococca: contribution of supernumerary chromosomes to gene expansion.</title>
        <authorList>
            <person name="Coleman J.J."/>
            <person name="Rounsley S.D."/>
            <person name="Rodriguez-Carres M."/>
            <person name="Kuo A."/>
            <person name="Wasmann C.C."/>
            <person name="Grimwood J."/>
            <person name="Schmutz J."/>
            <person name="Taga M."/>
            <person name="White G.J."/>
            <person name="Zhou S."/>
            <person name="Schwartz D.C."/>
            <person name="Freitag M."/>
            <person name="Ma L.J."/>
            <person name="Danchin E.G."/>
            <person name="Henrissat B."/>
            <person name="Coutinho P.M."/>
            <person name="Nelson D.R."/>
            <person name="Straney D."/>
            <person name="Napoli C.A."/>
            <person name="Barker B.M."/>
            <person name="Gribskov M."/>
            <person name="Rep M."/>
            <person name="Kroken S."/>
            <person name="Molnar I."/>
            <person name="Rensing C."/>
            <person name="Kennell J.C."/>
            <person name="Zamora J."/>
            <person name="Farman M.L."/>
            <person name="Selker E.U."/>
            <person name="Salamov A."/>
            <person name="Shapiro H."/>
            <person name="Pangilinan J."/>
            <person name="Lindquist E."/>
            <person name="Lamers C."/>
            <person name="Grigoriev I.V."/>
            <person name="Geiser D.M."/>
            <person name="Covert S.F."/>
            <person name="Temporini E."/>
            <person name="Vanetten H.D."/>
        </authorList>
    </citation>
    <scope>NUCLEOTIDE SEQUENCE [LARGE SCALE GENOMIC DNA]</scope>
    <source>
        <strain evidence="3">ATCC MYA-4622 / CBS 123669 / FGSC 9596 / NRRL 45880 / 77-13-4</strain>
    </source>
</reference>
<name>C7ZFI1_FUSV7</name>
<dbReference type="OrthoDB" id="4330845at2759"/>
<keyword evidence="3" id="KW-1185">Reference proteome</keyword>
<gene>
    <name evidence="2" type="ORF">NECHADRAFT_78332</name>
</gene>
<accession>C7ZFI1</accession>
<protein>
    <recommendedName>
        <fullName evidence="1">NACHT-NTPase and P-loop NTPases N-terminal domain-containing protein</fullName>
    </recommendedName>
</protein>
<dbReference type="InParanoid" id="C7ZFI1"/>
<proteinExistence type="predicted"/>
<dbReference type="VEuPathDB" id="FungiDB:NECHADRAFT_78332"/>
<dbReference type="KEGG" id="nhe:NECHADRAFT_78332"/>
<dbReference type="InterPro" id="IPR031352">
    <property type="entry name" value="SesA"/>
</dbReference>
<feature type="domain" description="NACHT-NTPase and P-loop NTPases N-terminal" evidence="1">
    <location>
        <begin position="25"/>
        <end position="135"/>
    </location>
</feature>
<evidence type="ECO:0000313" key="2">
    <source>
        <dbReference type="EMBL" id="EEU37155.1"/>
    </source>
</evidence>
<sequence length="223" mass="24793">MTQSETAQALVESLKQLDNGLGPLVKLCCPIGKTKDQLPEFCLVAKHLPLLRDVFRDIFQSLSSVDEEKESLELNSQNCLVIRQAVEGLDSQITYIQELFNAVKESQNKVEDYRRAVRNGNGKRLEVVMADILKPATDPAVHPFVAEYRTELLQSALREFETFNSSLETESRKGVTTLNNFGAGSQLYHGGSGNINKCDGGLQINGQNKDAKYYYGTTANKED</sequence>
<evidence type="ECO:0000313" key="3">
    <source>
        <dbReference type="Proteomes" id="UP000005206"/>
    </source>
</evidence>